<gene>
    <name evidence="4" type="ORF">E8M01_02665</name>
</gene>
<dbReference type="PRINTS" id="PR00420">
    <property type="entry name" value="RNGMNOXGNASE"/>
</dbReference>
<evidence type="ECO:0000256" key="1">
    <source>
        <dbReference type="ARBA" id="ARBA00023002"/>
    </source>
</evidence>
<evidence type="ECO:0000313" key="5">
    <source>
        <dbReference type="Proteomes" id="UP000298781"/>
    </source>
</evidence>
<evidence type="ECO:0000313" key="4">
    <source>
        <dbReference type="EMBL" id="QCI63231.1"/>
    </source>
</evidence>
<proteinExistence type="predicted"/>
<sequence>MGDPPRKVAIAGAGVAGLAAALAFRKAGYAVTVLERTAELGAVGAGILLQANGLLVLETFGVAEEVRAAGAAMSRFLMRDRRGRALLATELQAHLPPNLWPVCIHRADLHDILWRACAARGVTLRLGCKVSAVETDGPSPVLVYDTPSGAARLAGDLVVGADGVNSAVRDLAGFACRFWPVVEGSVQGVARFAVPADCHGEYIGGAEACGMLPLGGAKTFWFWGGSGQTVGKIETLSFATWKESVCRDFPPMRLVLDERHDWPGTVRLQHQSVQCDAWSAGKVVLIGDAAHAMSPNLGQGANCALVDALALVSRVAARDAGANLADALARFEHDRRAMVERLQRQGQRRAVASAQSWPGLEPIVNFALRLVRFAPLAMRRAEVRLMNGLEGDDLDLRAAGIRAAIPW</sequence>
<dbReference type="SUPFAM" id="SSF51905">
    <property type="entry name" value="FAD/NAD(P)-binding domain"/>
    <property type="match status" value="1"/>
</dbReference>
<dbReference type="Gene3D" id="3.30.9.10">
    <property type="entry name" value="D-Amino Acid Oxidase, subunit A, domain 2"/>
    <property type="match status" value="1"/>
</dbReference>
<accession>A0A4D7AUC9</accession>
<keyword evidence="1" id="KW-0560">Oxidoreductase</keyword>
<dbReference type="InterPro" id="IPR050493">
    <property type="entry name" value="FAD-dep_Monooxygenase_BioMet"/>
</dbReference>
<keyword evidence="2 4" id="KW-0503">Monooxygenase</keyword>
<protein>
    <submittedName>
        <fullName evidence="4">FAD-dependent monooxygenase</fullName>
    </submittedName>
</protein>
<dbReference type="OrthoDB" id="5499180at2"/>
<dbReference type="Pfam" id="PF01494">
    <property type="entry name" value="FAD_binding_3"/>
    <property type="match status" value="1"/>
</dbReference>
<dbReference type="EMBL" id="CP039690">
    <property type="protein sequence ID" value="QCI63231.1"/>
    <property type="molecule type" value="Genomic_DNA"/>
</dbReference>
<evidence type="ECO:0000259" key="3">
    <source>
        <dbReference type="Pfam" id="PF01494"/>
    </source>
</evidence>
<dbReference type="RefSeq" id="WP_136958692.1">
    <property type="nucleotide sequence ID" value="NZ_CP039690.1"/>
</dbReference>
<dbReference type="InterPro" id="IPR002938">
    <property type="entry name" value="FAD-bd"/>
</dbReference>
<keyword evidence="5" id="KW-1185">Reference proteome</keyword>
<feature type="domain" description="FAD-binding" evidence="3">
    <location>
        <begin position="7"/>
        <end position="344"/>
    </location>
</feature>
<evidence type="ECO:0000256" key="2">
    <source>
        <dbReference type="ARBA" id="ARBA00023033"/>
    </source>
</evidence>
<reference evidence="4 5" key="1">
    <citation type="submission" date="2019-04" db="EMBL/GenBank/DDBJ databases">
        <title>Phreatobacter aquaticus sp. nov.</title>
        <authorList>
            <person name="Choi A."/>
        </authorList>
    </citation>
    <scope>NUCLEOTIDE SEQUENCE [LARGE SCALE GENOMIC DNA]</scope>
    <source>
        <strain evidence="4 5">KCTC 52518</strain>
    </source>
</reference>
<dbReference type="Gene3D" id="3.50.50.60">
    <property type="entry name" value="FAD/NAD(P)-binding domain"/>
    <property type="match status" value="1"/>
</dbReference>
<dbReference type="AlphaFoldDB" id="A0A4D7AUC9"/>
<dbReference type="GO" id="GO:0004497">
    <property type="term" value="F:monooxygenase activity"/>
    <property type="evidence" value="ECO:0007669"/>
    <property type="project" value="UniProtKB-KW"/>
</dbReference>
<dbReference type="Proteomes" id="UP000298781">
    <property type="component" value="Chromosome"/>
</dbReference>
<dbReference type="GO" id="GO:0071949">
    <property type="term" value="F:FAD binding"/>
    <property type="evidence" value="ECO:0007669"/>
    <property type="project" value="InterPro"/>
</dbReference>
<organism evidence="4 5">
    <name type="scientific">Phreatobacter stygius</name>
    <dbReference type="NCBI Taxonomy" id="1940610"/>
    <lineage>
        <taxon>Bacteria</taxon>
        <taxon>Pseudomonadati</taxon>
        <taxon>Pseudomonadota</taxon>
        <taxon>Alphaproteobacteria</taxon>
        <taxon>Hyphomicrobiales</taxon>
        <taxon>Phreatobacteraceae</taxon>
        <taxon>Phreatobacter</taxon>
    </lineage>
</organism>
<dbReference type="KEGG" id="pstg:E8M01_02665"/>
<dbReference type="PANTHER" id="PTHR13789">
    <property type="entry name" value="MONOOXYGENASE"/>
    <property type="match status" value="1"/>
</dbReference>
<name>A0A4D7AUC9_9HYPH</name>
<dbReference type="InterPro" id="IPR036188">
    <property type="entry name" value="FAD/NAD-bd_sf"/>
</dbReference>
<dbReference type="PANTHER" id="PTHR13789:SF309">
    <property type="entry name" value="PUTATIVE (AFU_ORTHOLOGUE AFUA_6G14510)-RELATED"/>
    <property type="match status" value="1"/>
</dbReference>